<dbReference type="InterPro" id="IPR043129">
    <property type="entry name" value="ATPase_NBD"/>
</dbReference>
<dbReference type="Pfam" id="PF00480">
    <property type="entry name" value="ROK"/>
    <property type="match status" value="1"/>
</dbReference>
<protein>
    <submittedName>
        <fullName evidence="1">Uncharacterized protein</fullName>
    </submittedName>
</protein>
<dbReference type="InterPro" id="IPR000600">
    <property type="entry name" value="ROK"/>
</dbReference>
<sequence>ALGEKWLGLCKGIENFLCVTIGRGIGLGIIKNRNVYQIAVYLCREDVKHIAEDIRIPLSDKDISAILKNVLDKYHREDGITWDTILCEIEEIAGRSDDGVLDFHL</sequence>
<reference evidence="1" key="1">
    <citation type="journal article" date="2014" name="Front. Microbiol.">
        <title>High frequency of phylogenetically diverse reductive dehalogenase-homologous genes in deep subseafloor sedimentary metagenomes.</title>
        <authorList>
            <person name="Kawai M."/>
            <person name="Futagami T."/>
            <person name="Toyoda A."/>
            <person name="Takaki Y."/>
            <person name="Nishi S."/>
            <person name="Hori S."/>
            <person name="Arai W."/>
            <person name="Tsubouchi T."/>
            <person name="Morono Y."/>
            <person name="Uchiyama I."/>
            <person name="Ito T."/>
            <person name="Fujiyama A."/>
            <person name="Inagaki F."/>
            <person name="Takami H."/>
        </authorList>
    </citation>
    <scope>NUCLEOTIDE SEQUENCE</scope>
    <source>
        <strain evidence="1">Expedition CK06-06</strain>
    </source>
</reference>
<comment type="caution">
    <text evidence="1">The sequence shown here is derived from an EMBL/GenBank/DDBJ whole genome shotgun (WGS) entry which is preliminary data.</text>
</comment>
<dbReference type="EMBL" id="BART01022250">
    <property type="protein sequence ID" value="GAG94064.1"/>
    <property type="molecule type" value="Genomic_DNA"/>
</dbReference>
<evidence type="ECO:0000313" key="1">
    <source>
        <dbReference type="EMBL" id="GAG94064.1"/>
    </source>
</evidence>
<dbReference type="Gene3D" id="3.30.420.40">
    <property type="match status" value="1"/>
</dbReference>
<dbReference type="SUPFAM" id="SSF53067">
    <property type="entry name" value="Actin-like ATPase domain"/>
    <property type="match status" value="1"/>
</dbReference>
<dbReference type="AlphaFoldDB" id="X1BDR6"/>
<gene>
    <name evidence="1" type="ORF">S01H4_40784</name>
</gene>
<name>X1BDR6_9ZZZZ</name>
<organism evidence="1">
    <name type="scientific">marine sediment metagenome</name>
    <dbReference type="NCBI Taxonomy" id="412755"/>
    <lineage>
        <taxon>unclassified sequences</taxon>
        <taxon>metagenomes</taxon>
        <taxon>ecological metagenomes</taxon>
    </lineage>
</organism>
<feature type="non-terminal residue" evidence="1">
    <location>
        <position position="1"/>
    </location>
</feature>
<accession>X1BDR6</accession>
<proteinExistence type="predicted"/>